<reference evidence="2" key="1">
    <citation type="journal article" date="2020" name="Stud. Mycol.">
        <title>101 Dothideomycetes genomes: a test case for predicting lifestyles and emergence of pathogens.</title>
        <authorList>
            <person name="Haridas S."/>
            <person name="Albert R."/>
            <person name="Binder M."/>
            <person name="Bloem J."/>
            <person name="Labutti K."/>
            <person name="Salamov A."/>
            <person name="Andreopoulos B."/>
            <person name="Baker S."/>
            <person name="Barry K."/>
            <person name="Bills G."/>
            <person name="Bluhm B."/>
            <person name="Cannon C."/>
            <person name="Castanera R."/>
            <person name="Culley D."/>
            <person name="Daum C."/>
            <person name="Ezra D."/>
            <person name="Gonzalez J."/>
            <person name="Henrissat B."/>
            <person name="Kuo A."/>
            <person name="Liang C."/>
            <person name="Lipzen A."/>
            <person name="Lutzoni F."/>
            <person name="Magnuson J."/>
            <person name="Mondo S."/>
            <person name="Nolan M."/>
            <person name="Ohm R."/>
            <person name="Pangilinan J."/>
            <person name="Park H.-J."/>
            <person name="Ramirez L."/>
            <person name="Alfaro M."/>
            <person name="Sun H."/>
            <person name="Tritt A."/>
            <person name="Yoshinaga Y."/>
            <person name="Zwiers L.-H."/>
            <person name="Turgeon B."/>
            <person name="Goodwin S."/>
            <person name="Spatafora J."/>
            <person name="Crous P."/>
            <person name="Grigoriev I."/>
        </authorList>
    </citation>
    <scope>NUCLEOTIDE SEQUENCE</scope>
    <source>
        <strain evidence="2">CBS 107.79</strain>
    </source>
</reference>
<dbReference type="OrthoDB" id="2157530at2759"/>
<gene>
    <name evidence="2" type="ORF">BU23DRAFT_595009</name>
</gene>
<evidence type="ECO:0000313" key="3">
    <source>
        <dbReference type="Proteomes" id="UP000800036"/>
    </source>
</evidence>
<evidence type="ECO:0000313" key="2">
    <source>
        <dbReference type="EMBL" id="KAF1979876.1"/>
    </source>
</evidence>
<dbReference type="PANTHER" id="PTHR24148:SF64">
    <property type="entry name" value="HETEROKARYON INCOMPATIBILITY DOMAIN-CONTAINING PROTEIN"/>
    <property type="match status" value="1"/>
</dbReference>
<dbReference type="EMBL" id="ML976657">
    <property type="protein sequence ID" value="KAF1979876.1"/>
    <property type="molecule type" value="Genomic_DNA"/>
</dbReference>
<dbReference type="AlphaFoldDB" id="A0A6A5VYA1"/>
<dbReference type="Proteomes" id="UP000800036">
    <property type="component" value="Unassembled WGS sequence"/>
</dbReference>
<accession>A0A6A5VYA1</accession>
<keyword evidence="3" id="KW-1185">Reference proteome</keyword>
<dbReference type="PANTHER" id="PTHR24148">
    <property type="entry name" value="ANKYRIN REPEAT DOMAIN-CONTAINING PROTEIN 39 HOMOLOG-RELATED"/>
    <property type="match status" value="1"/>
</dbReference>
<feature type="domain" description="Heterokaryon incompatibility" evidence="1">
    <location>
        <begin position="44"/>
        <end position="187"/>
    </location>
</feature>
<sequence>MKTNSDSILSESYPMIIWRDNTADRNEVTFDMKENALNDVSEKFIAVSYCWGDESPTEHLPLSNGDYLKVTSSVVLLIQHVAGVASGLPIWIDAICINQADLEEKSTQVSMMGNIYSRAECVLIWLGSKGFTQDDELSLWSYIKSSLKFENTPFSSARGIVEDGAGDAVLGRVLQSRWFERVWVVQEMCLARKIFFLCGAIGMSLPFLQHYMETRRKNYTNIPDSYSNSSDWGQTGLSAFKRLRKLYKSRNLIQEHSGRPVVTLPDTLFDYQACKSTDPRDKVFALLGLAAYHQFQPDYSLSKEDTFIQAMIACAPFLDDYRILVYAGLANPRFYQETAATNLAMVPTWVPDFSCHFLTAPFAKHPDFKATLPRDLNELLREFARSGNKDVVKLGLTNDLCLRIQIHSVDVIEDMTMDGLCPIGSSSSIEREVSKRRYDISREGIRMLEEGGSVEPASHICRETMTAGGLNGDISQAERATIFKDFQNSEDTGEHLSQSQRDNRILNFYTQMHLSGIGRSRKLFITSRGHFGMANNGVSKDDLACLISGAPVPFVLRKRTASSGDYEVYNLYVFVWRMSLSRRLGPCCPKRY</sequence>
<name>A0A6A5VYA1_9PLEO</name>
<dbReference type="Pfam" id="PF06985">
    <property type="entry name" value="HET"/>
    <property type="match status" value="1"/>
</dbReference>
<evidence type="ECO:0000259" key="1">
    <source>
        <dbReference type="Pfam" id="PF06985"/>
    </source>
</evidence>
<dbReference type="InterPro" id="IPR010730">
    <property type="entry name" value="HET"/>
</dbReference>
<proteinExistence type="predicted"/>
<protein>
    <submittedName>
        <fullName evidence="2">HET-domain-containing protein</fullName>
    </submittedName>
</protein>
<organism evidence="2 3">
    <name type="scientific">Bimuria novae-zelandiae CBS 107.79</name>
    <dbReference type="NCBI Taxonomy" id="1447943"/>
    <lineage>
        <taxon>Eukaryota</taxon>
        <taxon>Fungi</taxon>
        <taxon>Dikarya</taxon>
        <taxon>Ascomycota</taxon>
        <taxon>Pezizomycotina</taxon>
        <taxon>Dothideomycetes</taxon>
        <taxon>Pleosporomycetidae</taxon>
        <taxon>Pleosporales</taxon>
        <taxon>Massarineae</taxon>
        <taxon>Didymosphaeriaceae</taxon>
        <taxon>Bimuria</taxon>
    </lineage>
</organism>
<dbReference type="InterPro" id="IPR052895">
    <property type="entry name" value="HetReg/Transcr_Mod"/>
</dbReference>